<accession>A0ABW4ESQ2</accession>
<evidence type="ECO:0000313" key="4">
    <source>
        <dbReference type="Proteomes" id="UP001597114"/>
    </source>
</evidence>
<dbReference type="RefSeq" id="WP_344719805.1">
    <property type="nucleotide sequence ID" value="NZ_BAAAUS010000006.1"/>
</dbReference>
<sequence>MSTLAVVVAGGPEEVDVLTAVGGEPMVVRSVRSLLATGLLDHVVLLAADERRDALVQACFGLSVSVPMHALSDMQPHGPQRADATAGDGPITISSADVVVVHEASRPFAPTALATAVVAAIHEGHEMAVPVLPLVDTVKQVDAEGLVLGTPDRSGLRVLQTPLAVRGDLLRPALAADPLALARHHAATGGTVHTVPGHSDAFAVHSAWDLELAELLAKRIER</sequence>
<organism evidence="3 4">
    <name type="scientific">Pseudonocardia yunnanensis</name>
    <dbReference type="NCBI Taxonomy" id="58107"/>
    <lineage>
        <taxon>Bacteria</taxon>
        <taxon>Bacillati</taxon>
        <taxon>Actinomycetota</taxon>
        <taxon>Actinomycetes</taxon>
        <taxon>Pseudonocardiales</taxon>
        <taxon>Pseudonocardiaceae</taxon>
        <taxon>Pseudonocardia</taxon>
    </lineage>
</organism>
<dbReference type="GO" id="GO:0016779">
    <property type="term" value="F:nucleotidyltransferase activity"/>
    <property type="evidence" value="ECO:0007669"/>
    <property type="project" value="UniProtKB-KW"/>
</dbReference>
<dbReference type="Gene3D" id="3.90.550.10">
    <property type="entry name" value="Spore Coat Polysaccharide Biosynthesis Protein SpsA, Chain A"/>
    <property type="match status" value="1"/>
</dbReference>
<dbReference type="EMBL" id="JBHUCO010000012">
    <property type="protein sequence ID" value="MFD1517863.1"/>
    <property type="molecule type" value="Genomic_DNA"/>
</dbReference>
<dbReference type="InterPro" id="IPR050088">
    <property type="entry name" value="IspD/TarI_cytidylyltransf_bact"/>
</dbReference>
<gene>
    <name evidence="3" type="ORF">ACFSJD_10215</name>
</gene>
<keyword evidence="1" id="KW-0808">Transferase</keyword>
<evidence type="ECO:0000256" key="2">
    <source>
        <dbReference type="ARBA" id="ARBA00022695"/>
    </source>
</evidence>
<dbReference type="SUPFAM" id="SSF53448">
    <property type="entry name" value="Nucleotide-diphospho-sugar transferases"/>
    <property type="match status" value="1"/>
</dbReference>
<proteinExistence type="predicted"/>
<keyword evidence="4" id="KW-1185">Reference proteome</keyword>
<name>A0ABW4ESQ2_9PSEU</name>
<protein>
    <submittedName>
        <fullName evidence="3">2-C-methyl-D-erythritol 4-phosphate cytidylyltransferase</fullName>
    </submittedName>
</protein>
<comment type="caution">
    <text evidence="3">The sequence shown here is derived from an EMBL/GenBank/DDBJ whole genome shotgun (WGS) entry which is preliminary data.</text>
</comment>
<keyword evidence="2 3" id="KW-0548">Nucleotidyltransferase</keyword>
<dbReference type="Proteomes" id="UP001597114">
    <property type="component" value="Unassembled WGS sequence"/>
</dbReference>
<dbReference type="Pfam" id="PF01128">
    <property type="entry name" value="IspD"/>
    <property type="match status" value="1"/>
</dbReference>
<dbReference type="InterPro" id="IPR029044">
    <property type="entry name" value="Nucleotide-diphossugar_trans"/>
</dbReference>
<dbReference type="PANTHER" id="PTHR32125">
    <property type="entry name" value="2-C-METHYL-D-ERYTHRITOL 4-PHOSPHATE CYTIDYLYLTRANSFERASE, CHLOROPLASTIC"/>
    <property type="match status" value="1"/>
</dbReference>
<evidence type="ECO:0000313" key="3">
    <source>
        <dbReference type="EMBL" id="MFD1517863.1"/>
    </source>
</evidence>
<evidence type="ECO:0000256" key="1">
    <source>
        <dbReference type="ARBA" id="ARBA00022679"/>
    </source>
</evidence>
<reference evidence="4" key="1">
    <citation type="journal article" date="2019" name="Int. J. Syst. Evol. Microbiol.">
        <title>The Global Catalogue of Microorganisms (GCM) 10K type strain sequencing project: providing services to taxonomists for standard genome sequencing and annotation.</title>
        <authorList>
            <consortium name="The Broad Institute Genomics Platform"/>
            <consortium name="The Broad Institute Genome Sequencing Center for Infectious Disease"/>
            <person name="Wu L."/>
            <person name="Ma J."/>
        </authorList>
    </citation>
    <scope>NUCLEOTIDE SEQUENCE [LARGE SCALE GENOMIC DNA]</scope>
    <source>
        <strain evidence="4">CCM 7043</strain>
    </source>
</reference>
<dbReference type="PANTHER" id="PTHR32125:SF4">
    <property type="entry name" value="2-C-METHYL-D-ERYTHRITOL 4-PHOSPHATE CYTIDYLYLTRANSFERASE, CHLOROPLASTIC"/>
    <property type="match status" value="1"/>
</dbReference>
<dbReference type="InterPro" id="IPR034683">
    <property type="entry name" value="IspD/TarI"/>
</dbReference>